<feature type="domain" description="Fibronectin type-III" evidence="22">
    <location>
        <begin position="427"/>
        <end position="534"/>
    </location>
</feature>
<dbReference type="InterPro" id="IPR011009">
    <property type="entry name" value="Kinase-like_dom_sf"/>
</dbReference>
<evidence type="ECO:0000256" key="17">
    <source>
        <dbReference type="ARBA" id="ARBA00048679"/>
    </source>
</evidence>
<dbReference type="FunFam" id="2.60.40.10:FF:000160">
    <property type="entry name" value="Titin a"/>
    <property type="match status" value="1"/>
</dbReference>
<dbReference type="SUPFAM" id="SSF56112">
    <property type="entry name" value="Protein kinase-like (PK-like)"/>
    <property type="match status" value="1"/>
</dbReference>
<dbReference type="SUPFAM" id="SSF49265">
    <property type="entry name" value="Fibronectin type III"/>
    <property type="match status" value="18"/>
</dbReference>
<accession>A0AAV2PL44</accession>
<feature type="domain" description="Ig-like" evidence="21">
    <location>
        <begin position="3202"/>
        <end position="3293"/>
    </location>
</feature>
<evidence type="ECO:0000256" key="3">
    <source>
        <dbReference type="ARBA" id="ARBA00012513"/>
    </source>
</evidence>
<feature type="domain" description="Ig-like" evidence="21">
    <location>
        <begin position="5674"/>
        <end position="5763"/>
    </location>
</feature>
<feature type="domain" description="Fibronectin type-III" evidence="22">
    <location>
        <begin position="4486"/>
        <end position="4580"/>
    </location>
</feature>
<evidence type="ECO:0000256" key="2">
    <source>
        <dbReference type="ARBA" id="ARBA00006692"/>
    </source>
</evidence>
<dbReference type="GO" id="GO:0046872">
    <property type="term" value="F:metal ion binding"/>
    <property type="evidence" value="ECO:0007669"/>
    <property type="project" value="UniProtKB-KW"/>
</dbReference>
<dbReference type="InterPro" id="IPR017441">
    <property type="entry name" value="Protein_kinase_ATP_BS"/>
</dbReference>
<feature type="domain" description="Fibronectin type-III" evidence="22">
    <location>
        <begin position="127"/>
        <end position="231"/>
    </location>
</feature>
<dbReference type="GO" id="GO:0005516">
    <property type="term" value="F:calmodulin binding"/>
    <property type="evidence" value="ECO:0007669"/>
    <property type="project" value="UniProtKB-KW"/>
</dbReference>
<dbReference type="FunFam" id="1.10.510.10:FF:000321">
    <property type="entry name" value="Bent, isoform C"/>
    <property type="match status" value="1"/>
</dbReference>
<dbReference type="InterPro" id="IPR013783">
    <property type="entry name" value="Ig-like_fold"/>
</dbReference>
<keyword evidence="7" id="KW-0479">Metal-binding</keyword>
<keyword evidence="15" id="KW-0393">Immunoglobulin domain</keyword>
<keyword evidence="24" id="KW-1185">Reference proteome</keyword>
<dbReference type="InterPro" id="IPR003598">
    <property type="entry name" value="Ig_sub2"/>
</dbReference>
<dbReference type="PROSITE" id="PS50853">
    <property type="entry name" value="FN3"/>
    <property type="match status" value="33"/>
</dbReference>
<feature type="domain" description="Fibronectin type-III" evidence="22">
    <location>
        <begin position="3103"/>
        <end position="3198"/>
    </location>
</feature>
<dbReference type="FunFam" id="2.60.40.10:FF:000034">
    <property type="entry name" value="Titin isoform A"/>
    <property type="match status" value="1"/>
</dbReference>
<evidence type="ECO:0000256" key="15">
    <source>
        <dbReference type="ARBA" id="ARBA00023319"/>
    </source>
</evidence>
<dbReference type="FunFam" id="2.60.40.10:FF:000031">
    <property type="entry name" value="Myosin-binding protein C, slow type"/>
    <property type="match status" value="3"/>
</dbReference>
<dbReference type="SMART" id="SM00408">
    <property type="entry name" value="IGc2"/>
    <property type="match status" value="15"/>
</dbReference>
<dbReference type="GO" id="GO:0031672">
    <property type="term" value="C:A band"/>
    <property type="evidence" value="ECO:0007669"/>
    <property type="project" value="UniProtKB-ARBA"/>
</dbReference>
<dbReference type="FunFam" id="2.60.40.10:FF:000003">
    <property type="entry name" value="Titin isoform E"/>
    <property type="match status" value="2"/>
</dbReference>
<feature type="domain" description="Fibronectin type-III" evidence="22">
    <location>
        <begin position="28"/>
        <end position="121"/>
    </location>
</feature>
<reference evidence="23 24" key="1">
    <citation type="submission" date="2024-05" db="EMBL/GenBank/DDBJ databases">
        <authorList>
            <person name="Wallberg A."/>
        </authorList>
    </citation>
    <scope>NUCLEOTIDE SEQUENCE [LARGE SCALE GENOMIC DNA]</scope>
</reference>
<evidence type="ECO:0000256" key="1">
    <source>
        <dbReference type="ARBA" id="ARBA00001946"/>
    </source>
</evidence>
<feature type="domain" description="Fibronectin type-III" evidence="22">
    <location>
        <begin position="3797"/>
        <end position="3892"/>
    </location>
</feature>
<evidence type="ECO:0000256" key="14">
    <source>
        <dbReference type="ARBA" id="ARBA00022860"/>
    </source>
</evidence>
<dbReference type="PROSITE" id="PS00108">
    <property type="entry name" value="PROTEIN_KINASE_ST"/>
    <property type="match status" value="1"/>
</dbReference>
<dbReference type="PROSITE" id="PS50011">
    <property type="entry name" value="PROTEIN_KINASE_DOM"/>
    <property type="match status" value="1"/>
</dbReference>
<dbReference type="Pfam" id="PF00041">
    <property type="entry name" value="fn3"/>
    <property type="match status" value="32"/>
</dbReference>
<feature type="domain" description="Fibronectin type-III" evidence="22">
    <location>
        <begin position="1520"/>
        <end position="1613"/>
    </location>
</feature>
<feature type="domain" description="Fibronectin type-III" evidence="22">
    <location>
        <begin position="3697"/>
        <end position="3791"/>
    </location>
</feature>
<dbReference type="InterPro" id="IPR003599">
    <property type="entry name" value="Ig_sub"/>
</dbReference>
<dbReference type="FunFam" id="2.60.40.10:FF:000127">
    <property type="entry name" value="titin isoform X1"/>
    <property type="match status" value="4"/>
</dbReference>
<keyword evidence="11" id="KW-0106">Calcium</keyword>
<dbReference type="PANTHER" id="PTHR14340">
    <property type="entry name" value="MICROFIBRIL-ASSOCIATED GLYCOPROTEIN 3"/>
    <property type="match status" value="1"/>
</dbReference>
<feature type="domain" description="Fibronectin type-III" evidence="22">
    <location>
        <begin position="4096"/>
        <end position="4191"/>
    </location>
</feature>
<dbReference type="FunFam" id="2.60.40.10:FF:000107">
    <property type="entry name" value="Myosin, light chain kinase a"/>
    <property type="match status" value="2"/>
</dbReference>
<comment type="cofactor">
    <cofactor evidence="1">
        <name>Mg(2+)</name>
        <dbReference type="ChEBI" id="CHEBI:18420"/>
    </cofactor>
</comment>
<dbReference type="InterPro" id="IPR036116">
    <property type="entry name" value="FN3_sf"/>
</dbReference>
<feature type="domain" description="Fibronectin type-III" evidence="22">
    <location>
        <begin position="4197"/>
        <end position="4291"/>
    </location>
</feature>
<dbReference type="InterPro" id="IPR000719">
    <property type="entry name" value="Prot_kinase_dom"/>
</dbReference>
<feature type="region of interest" description="Disordered" evidence="19">
    <location>
        <begin position="3494"/>
        <end position="3523"/>
    </location>
</feature>
<dbReference type="InterPro" id="IPR036179">
    <property type="entry name" value="Ig-like_dom_sf"/>
</dbReference>
<evidence type="ECO:0000256" key="7">
    <source>
        <dbReference type="ARBA" id="ARBA00022723"/>
    </source>
</evidence>
<feature type="domain" description="Fibronectin type-III" evidence="22">
    <location>
        <begin position="1619"/>
        <end position="1714"/>
    </location>
</feature>
<keyword evidence="14" id="KW-0112">Calmodulin-binding</keyword>
<keyword evidence="13" id="KW-0460">Magnesium</keyword>
<feature type="domain" description="Ig-like" evidence="21">
    <location>
        <begin position="2568"/>
        <end position="2696"/>
    </location>
</feature>
<dbReference type="InterPro" id="IPR008271">
    <property type="entry name" value="Ser/Thr_kinase_AS"/>
</dbReference>
<dbReference type="EMBL" id="CAXKWB010000415">
    <property type="protein sequence ID" value="CAL4060798.1"/>
    <property type="molecule type" value="Genomic_DNA"/>
</dbReference>
<dbReference type="SMART" id="SM00060">
    <property type="entry name" value="FN3"/>
    <property type="match status" value="33"/>
</dbReference>
<feature type="domain" description="Fibronectin type-III" evidence="22">
    <location>
        <begin position="3995"/>
        <end position="4090"/>
    </location>
</feature>
<feature type="domain" description="Fibronectin type-III" evidence="22">
    <location>
        <begin position="3400"/>
        <end position="3493"/>
    </location>
</feature>
<feature type="domain" description="Fibronectin type-III" evidence="22">
    <location>
        <begin position="2999"/>
        <end position="3097"/>
    </location>
</feature>
<evidence type="ECO:0000256" key="5">
    <source>
        <dbReference type="ARBA" id="ARBA00022553"/>
    </source>
</evidence>
<protein>
    <recommendedName>
        <fullName evidence="3">non-specific serine/threonine protein kinase</fullName>
        <ecNumber evidence="3">2.7.11.1</ecNumber>
    </recommendedName>
</protein>
<dbReference type="InterPro" id="IPR003961">
    <property type="entry name" value="FN3_dom"/>
</dbReference>
<dbReference type="GO" id="GO:0005524">
    <property type="term" value="F:ATP binding"/>
    <property type="evidence" value="ECO:0007669"/>
    <property type="project" value="UniProtKB-UniRule"/>
</dbReference>
<dbReference type="Gene3D" id="3.30.200.20">
    <property type="entry name" value="Phosphorylase Kinase, domain 1"/>
    <property type="match status" value="1"/>
</dbReference>
<feature type="domain" description="Ig-like" evidence="21">
    <location>
        <begin position="5474"/>
        <end position="5561"/>
    </location>
</feature>
<keyword evidence="9 18" id="KW-0547">Nucleotide-binding</keyword>
<evidence type="ECO:0000256" key="8">
    <source>
        <dbReference type="ARBA" id="ARBA00022737"/>
    </source>
</evidence>
<dbReference type="PROSITE" id="PS50835">
    <property type="entry name" value="IG_LIKE"/>
    <property type="match status" value="14"/>
</dbReference>
<dbReference type="FunFam" id="2.60.40.10:FF:000097">
    <property type="entry name" value="Bent, isoform F"/>
    <property type="match status" value="1"/>
</dbReference>
<dbReference type="FunFam" id="2.60.40.10:FF:000056">
    <property type="entry name" value="twitchin isoform X4"/>
    <property type="match status" value="21"/>
</dbReference>
<dbReference type="Gene3D" id="2.60.40.10">
    <property type="entry name" value="Immunoglobulins"/>
    <property type="match status" value="55"/>
</dbReference>
<proteinExistence type="inferred from homology"/>
<evidence type="ECO:0000256" key="19">
    <source>
        <dbReference type="SAM" id="MobiDB-lite"/>
    </source>
</evidence>
<dbReference type="GO" id="GO:0009653">
    <property type="term" value="P:anatomical structure morphogenesis"/>
    <property type="evidence" value="ECO:0007669"/>
    <property type="project" value="UniProtKB-ARBA"/>
</dbReference>
<comment type="catalytic activity">
    <reaction evidence="16">
        <text>L-threonyl-[protein] + ATP = O-phospho-L-threonyl-[protein] + ADP + H(+)</text>
        <dbReference type="Rhea" id="RHEA:46608"/>
        <dbReference type="Rhea" id="RHEA-COMP:11060"/>
        <dbReference type="Rhea" id="RHEA-COMP:11605"/>
        <dbReference type="ChEBI" id="CHEBI:15378"/>
        <dbReference type="ChEBI" id="CHEBI:30013"/>
        <dbReference type="ChEBI" id="CHEBI:30616"/>
        <dbReference type="ChEBI" id="CHEBI:61977"/>
        <dbReference type="ChEBI" id="CHEBI:456216"/>
        <dbReference type="EC" id="2.7.11.1"/>
    </reaction>
</comment>
<organism evidence="23 24">
    <name type="scientific">Meganyctiphanes norvegica</name>
    <name type="common">Northern krill</name>
    <name type="synonym">Thysanopoda norvegica</name>
    <dbReference type="NCBI Taxonomy" id="48144"/>
    <lineage>
        <taxon>Eukaryota</taxon>
        <taxon>Metazoa</taxon>
        <taxon>Ecdysozoa</taxon>
        <taxon>Arthropoda</taxon>
        <taxon>Crustacea</taxon>
        <taxon>Multicrustacea</taxon>
        <taxon>Malacostraca</taxon>
        <taxon>Eumalacostraca</taxon>
        <taxon>Eucarida</taxon>
        <taxon>Euphausiacea</taxon>
        <taxon>Euphausiidae</taxon>
        <taxon>Meganyctiphanes</taxon>
    </lineage>
</organism>
<dbReference type="Pfam" id="PF07679">
    <property type="entry name" value="I-set"/>
    <property type="match status" value="22"/>
</dbReference>
<keyword evidence="8" id="KW-0677">Repeat</keyword>
<evidence type="ECO:0000256" key="9">
    <source>
        <dbReference type="ARBA" id="ARBA00022741"/>
    </source>
</evidence>
<dbReference type="Pfam" id="PF00069">
    <property type="entry name" value="Pkinase"/>
    <property type="match status" value="1"/>
</dbReference>
<feature type="domain" description="Protein kinase" evidence="20">
    <location>
        <begin position="5026"/>
        <end position="5281"/>
    </location>
</feature>
<feature type="domain" description="Ig-like" evidence="21">
    <location>
        <begin position="5880"/>
        <end position="5962"/>
    </location>
</feature>
<evidence type="ECO:0000259" key="20">
    <source>
        <dbReference type="PROSITE" id="PS50011"/>
    </source>
</evidence>
<feature type="compositionally biased region" description="Low complexity" evidence="19">
    <location>
        <begin position="5611"/>
        <end position="5637"/>
    </location>
</feature>
<evidence type="ECO:0000256" key="10">
    <source>
        <dbReference type="ARBA" id="ARBA00022777"/>
    </source>
</evidence>
<keyword evidence="10" id="KW-0418">Kinase</keyword>
<dbReference type="InterPro" id="IPR013098">
    <property type="entry name" value="Ig_I-set"/>
</dbReference>
<dbReference type="FunFam" id="2.60.40.10:FF:000051">
    <property type="entry name" value="Uncharacterized protein, isoform J"/>
    <property type="match status" value="9"/>
</dbReference>
<dbReference type="PRINTS" id="PR00014">
    <property type="entry name" value="FNTYPEIII"/>
</dbReference>
<feature type="region of interest" description="Disordered" evidence="19">
    <location>
        <begin position="1005"/>
        <end position="1032"/>
    </location>
</feature>
<comment type="caution">
    <text evidence="23">The sequence shown here is derived from an EMBL/GenBank/DDBJ whole genome shotgun (WGS) entry which is preliminary data.</text>
</comment>
<feature type="domain" description="Ig-like" evidence="21">
    <location>
        <begin position="4779"/>
        <end position="4872"/>
    </location>
</feature>
<feature type="domain" description="Fibronectin type-III" evidence="22">
    <location>
        <begin position="331"/>
        <end position="424"/>
    </location>
</feature>
<feature type="domain" description="Ig-like" evidence="21">
    <location>
        <begin position="828"/>
        <end position="921"/>
    </location>
</feature>
<evidence type="ECO:0000256" key="6">
    <source>
        <dbReference type="ARBA" id="ARBA00022679"/>
    </source>
</evidence>
<evidence type="ECO:0000313" key="24">
    <source>
        <dbReference type="Proteomes" id="UP001497623"/>
    </source>
</evidence>
<feature type="domain" description="Fibronectin type-III" evidence="22">
    <location>
        <begin position="2508"/>
        <end position="2603"/>
    </location>
</feature>
<sequence length="5971" mass="665645">MYKVFAENEHGTDEYEFEIVILSGPSKPKGPLRVFDVSKKKCKLKWEKPEDDGGDPIKEYVIEKMDASTGDWVPVGKTKDTVMEVPDLEEGKEYHFRVKAVNNEGESEPLQTEHATLMKDPFGLPSAPGKPDIIDYDNKSVHLKFMVSDDDGGAPIMKYIIMKKEKKDTDWEKAGEVACDVITPPTPGDFMEFNCTGLKYRGTYQFKAYAINKAGQGPDSEPTDWHIVRHKALKPKIDRTHCKQTTTKAGKTLKFDIDIEGEPAPKVKWSIAGKELDEVNIEIVNVDYNTKMTMTEAKRKQTAMYKIFAENEHGTDEVEFEIVVLSGPGKPKGPLKVTDVSKKGCKLKWEPPEDDGGKPIEEYIVEKMDMDTGRWVPVGRTPNTNMDVPGLQEGKEYMFRVKAVNPEGESEPLEADAAIKAKDPYGPPGKPIPAPEICDWDIDRMDLTWVAPKDNGGAPITKYIIEKKERYGASWEEIHTSEWKECGKVNGNVCNGPVDGLTEGEKYEFRVRAVNKAGPGEPSDSTLPHEARAKFKKPRIDRTNVKDVTIKVGQQYLFDIDVIGEPKPTNEWTLKDKEVKTEGQMRVDSSGNNTKFLIMKGQRKMTGKYTLKAKNKHGEDSVEIDLTVLGAPSKPMGPLEVDDIKANSCHLKWKKPEDDGGVPIDHYEIEKLDPITGQWMPCGTSKTPEADVTGLQEGKKYKFRVKAVNPEGESEPLETEAYITAKNPFDPPSKPGKPKPLNWDKDFVELEWKKPDSDGGAEITKYIIEKRDMDGRGWAKCGECDGNKLKTKVTDVEEGHEYQFRVIAVNKAGPSEPSDPSEPVVCKPRFFRNAIRRKQLGKKTIRSGTNMKLEIDVAGEPPANKKWTYKGAPITNDRFSVEDEDYQTIILLKKAKRSDSGIYKIFAKNDTGTDEYELDLTVVGKPGKCMGPIKVTDVTAESAKLKWLPPDDDGGAPIDHYVMERCDTDTGRWVPVGKTKIPEGEVPGLTEGKHYDFRVRAVNEEGESDPLETDASTLAKNPYDVPSKPGKPEVKDYDKDWCDLKWTVPESDGGAEITHYIIEKKDDYSSKWLKHCETKNPKCECKLEDLQEGNTYQFRVKAVNKAGQSKPSDPSDNWTAKAKFLPPVIDRTNLDDIKVSAGQMIRIDCRVTGEPEPKKVWFINKARQDNKSEGLKIDEEPHRIKLVIASCTRKHNGVFTIKADNSAGHDEYTMNVTVLDKPGPPEGPLKPTDVHKTGCKLAWKPPLDDGGAPIEQYIVEKMDLDTGRWVPVGRSKTPNIEVENLEPNHEYKFRVSAVNSEGESEPLEGLDTVVAKNPFDPPSPPGRPDPQDWDKTWVDLKWTKPLTDNGSPITGYIVEKRDEYTGKWVKAADIRGIEPEGRVENLEEGETYEFRVKAVNEAGPSDPSEPSVPVTCKPRKLPPKIERKNVKDMEISEGEPIFLDIKIIGEPAPDVEWYLGKKTVNETGPVRIENIPYNTKYFNDEPARKHSGKYTIKATNKHGKDEAEMEINIISKPGKPEGPIEVTDIHKEGCKLAWKPPKDDGGLPLDGYLVEKLDPESGIWLPVGRTKDPEIEVNDLTPGNEYEFRVKAINPLGESEPLCTLAPIIAKDPFGPPGKPGTPKATDWDSTWIELEWTEPFDDGGAAISHYIIEKKDKYTDMWEKCSETNTPECKGRAKNLSEGMEYRFRVTAVNKAGPGEPSDPSKPCTAKPRFQPPKIDRKNVRDITISAGSMLKYDIDVSGEPAPDTTWTYEGEKLTTNKHVNLTDVEYKTKLIIRDALRSDTGEYQLTAVNSSGRDQVTVNVTVTDVPGPPEDPMKASDITGTGCSLKWRRPKDDGGCPIENYQIEKLDPFTGTWIPCGRTKGPETNIDLNNLTPGEEYQFRVLAVNAEGESEPLEMEEKVLAKDPYDVPGPPENLKVDDVDTDRVDLKWEKPKTDGGSPITKYIIEKKDKFGDWDKAAEVPGHKLTCEVPDLHEGETYQFRVRAVNLAGPGEPCKATPPVTLKPRSAPPRIDRTNLNPIRINAGQSFVYDVKITGEPIPDKKWSLKKKELKPGGAHMISFQDFSTKLRVADATRSESGTYTIFAENCNGTDTVDVEVIVLDVPGAPMGPLKVSEIYSEGCKLDWKPPADDGGCPIDHYIVEVMDEATGRWLPSGETIGPETTFEVEGLTPDHRYKFRVKAVNRMGISEPLITQAAITARCPFDPPSPPRNVTIDDFDVDFVDLKWKEPETDGGSPITGYIVEKKDKYNPLWTPCHTVTGNICEAHIPDLIEGNVYEFRVVAVNKAGPSEPSKPTPEHLARPKNLPPRIDRNAMMEVIIRAGENLTLPVPVAGEPAPTKKWKTSEGTELPANERLSIRYQDYLTTIKIKDTKRCDSGEFTLEAHNKNGDDKATINIIVLDVPGPPEGPIKYSNVNRDGCTVSWKPPKDDGGSEIIHYVLEKMDMDNGRWVPCGEVKPTTMNVENLIEGHDYKFRVSAVNRQGQGPPTVALDTVTIKDPYTRPSKPGTPEVTDWDKDRVDLKWTEPRSDGGAPIDYYLIEKKSRYGPWEHAIKVPAKQGTKATVPDLTEDEEYQFRVIAVNKAGKSDPSDPSQPVTCKARFEKPGIDVTDLGDLILKVNTRLNYTVPTRGAPRPKVTWTVDGKVLQESERVDMQTYGKQTILDIPFAQRTDSGRYTLTLENELGKVSATGNVIVMDKPDIPQGPLNPFDIHREGCKLSFRTPLDDGGSPILHYLIEKMDVSRGTWNEVCECSGLMAEVTGLTPLKEYHFRVKAVNAIGESVPLMTDKSIIAKNQVDEPSQPGRPDILDWDSDHVDLEWAPPKSDGGSPITGYIIQKKERGSPYWTNACRTPGPDCKFTVPNLTEGAEYEFRVIAVNKVGNSEPSEPSDSVVCRPRNLAPKIIGPLYDVTIKAGQVLHIDVDYIGEPDPDVFWFTDDQEVVDIAAMRTTITAINHHTVLHTVNTVRSDSGEYRIRVKNESGQDEATFRVNVLDKPGPPQGPMVYEEVQANSVHISWSVPLDNGGSPLTGYVIEKRDCTHGGGWVPAVNWVDPKDLHCNVPRLLEGTTYEFRVAAENAQGRGEALVSDQPVTAKSSADVPGRPGRPECIDSDKDFIKIKWAAPRSTGGSPITGYEVERCGIHSGRWKKISRDNVKFTEYTDDTVNPGEQYQYRVIANNKIGSSMPSEPSLPITAKPMREAPKLYLDGLVGKKLKVRAGDPINVKIALSGSPTPECTWSKLGKKVEPSKRTSMEVTNDYCRLLMEKSRREDSGMFTITAENDHGKDSANVEVLVVDRPSPPIGPLQYTDVSGTTISLNWKPPQDDGGSEITGYVLEKTDATYELWKVVPGHCPRCNFTVKGLEEGKKYKFRVRAENMYGASDPLEGKPVDAKNAFDPPDAPDRPDVLGYGPYWADLEWKPPAFDGGRPITGYIIEKRERGGEWVRVNSYPTPNLNYKVQGLIEGARYEFRVSAVNEAGPGKPSKPSNSIVAQVQKNLPGPPEAPRPDRIGKTNVTLSWRPPTSDGGSKIKGYFLEIRQKDAEEWSPVNDVPHPDPNYIVLGLIELEEYYFRVSAVNDVGRGPPSRQSGLIKIEEQANKPRIDLGSVRDITIRAGEDFSIHLPYTAFPKPTSIWYRDDEELEIDSDTRIKEQLTDDFCALVLRGGKRTDAGPYKLRLTNPSGFDSCTVNVRVLDRPGPPENLRAEEFNGDALTLYWNPPKDNGGAEITNYVLEKREGSSGGWTKISSYVTGTFLRIRNLTVGSNYDFRVMAENQYGQSDPCMNDTPIKARHPFDVPGAPGAPRGTESTEDSISITWTKPRHDGGSPITGYVIEKRNVGDTHWFKASHAAVKDISYRVINLTEGNEYEFRCAAINAAGQGPWSDPSDNIKCMSFRAPKITSDLSIRDMTVIAGDNFTITVPYIASPHPKVQWWIGPNEVLSDDRIQFHTDTSSSSTVLINKKAIRPNDVGKYTIKLTNSEGADTGSCKVMVVDRPSPPQGPIDASDITPDTCSLSWHAPSDDGGSPVTNYQVERMDVATGIWVKCTAFVRPTHYDVMGLEANHTYHFRIKAENQYGISDPLQTIDPITASFPFTVPDPPGRPNILDHDISSVQLSWDRPASDGGSRIQGYKVEYRDITDTIWSEANDFLVKETTYTVHSLLIKHEYEFRVKAMNAAGYSKYSPPSKSVKMKGKYTVPSPPGTPVVTKIGKNYVDLKWTLPESDGGSRITGYLIEKREIGSIWMKCSEYNIQDLTYTVINLTEGSDVEFRVYAINAAGKSDPSPPSAPVKVREALEGERPYFIRNLYDTAVPLHRSITLECEADGKPLPKPRWLKNGREITLGGRISTTTDKGVFKLIISDMWEMDEGDYACVAANDAGQATTVGRVKIGNPPRITQIPDALYLPESDNTKIKIYFSGDLPLTVTLKQDGAPIEQSQRVKITIFDEFIIVFIKEVMKTDAGHYTLEVKNDCGAVTGDFNVYITGVPGAPIGPLDITDIDRHMCTLTWHPPAYDGGVPITHYVVERKDITYANWVTVASFCKELTYIAMGLTENQEYLFRVSAVNENGMGQALEGPNPIKAKAPYDPPAPPGIPNVTAVGGDFVHLEWEKPVHDGGSRIKGYWIEKREVGTNIWTMVNQYICAPAQCNVSNLIEERQYEFRVFAENEAGLSEASLCSTEVKIRDPDAATPPVIVNPLKNVMALQHKSATLTTKISGRGLRISWFKGMRELCSGSKYIMTRNDEEYSLTVNDVYGEDEDDYMCRAQNAGGIKTTKADLSIKLAPKINVPPRFRQTAFFEKGENSVVKIPFVGNPRPRITWTKEGEAIEAGGHFGVDTQARHAILTILDPTQIDTGAYRITAENELGSDSKTINIQISDRPDPPRMPKVESVLKTEAVLTWQVPAWDGGANINNYIIEKREIPMESWIKCGTTRLTTAQIKGLSPGHKYEFRVYAENVYGRSNPSIPSSPCETPAPDIKKARRKVYEVDETGKKIRGTKETVDNYDKFVFDIYSKYVAQAVDIKYESVYEYYDIHEEIGVGAFGVVHRCSEQKTGNIFAAKFIPVSSAIEKELIRKEIDIMNQLHHNKLINLHDAFEDDDEMVLIFEFLSGGELFERITAEGYVMSEAVVINYMRQICEGLKHMHEQNIIHLDIKPENIMCKTKVSADVKLIDFGLATKIDPNEVVKVSTGTAEFAAPEIVERQPVGFYTDMWSVGVLAYVLLSGLSPFAGDNDIETLKNVKACDWDFDEEVFANVSNEAKDFIKLLLLKNTEKRMTAHECLMHAWLRGDYSPRLEPIDIMRYIPIRDKIRAKYKEWEKFLVPIGRMSEYSSLRKLNKIKYNIHETTLDRRQFVPRFVIRPHNQFAYEGQSVKFLCRVVALAAPTITWYHSNMELRQSVKYMKRYAGEDFTFVINRVKLDDRGEYIIRAENTYGASEEPVFLNVQPVPSEAPVYKPTEQVVRRRQPMNYRMWQDERENAPSFTFLLRPRVIQCFQTCKLLCCLAGKPVPTVSWFKGSKELNKVDYNMSHSDGVVTMEIMNCKPSDSGKYRCVAKNDLGIDETSCVVIVEGSEASDCNTALLKNLSHDDRRYLETTIKDLPTPAIRLDDSKSTSLFSSTKQSASVSITSSSSTAKTTAESTNTKKTLKPYGQRQDSTGTSRSRTATKELELPPDDSLMHVPGFSTPLPKTLSGKDGEPLSIKCTVKGDPEPQVSWFKDGEAVTSSDIIDLKYRQGLASLSINELFPEDSGTYICKATNSLGTEESSCKLTVIPMEQKSNGKIVGDKAPRIIGHLTSSEVPDGTPMTLSCQIGGATKFDVVWLHNEKEIKPSKDFQYVTEGDKYILKIAEVFPEDGGTYTCEAFNDVGESFSTCTLVVTIPQEQKKQPAFKSFPKSLTVMEGKAASFKISLEKEAPKISWSKDGKTLNEESQRYKITADGKSATFDIPQCLITDIGQYSVKAGDNRASFSLNVHTSNDL</sequence>
<keyword evidence="5" id="KW-0597">Phosphoprotein</keyword>
<dbReference type="FunFam" id="2.60.40.10:FF:000504">
    <property type="entry name" value="Bent, isoform J"/>
    <property type="match status" value="1"/>
</dbReference>
<feature type="region of interest" description="Disordered" evidence="19">
    <location>
        <begin position="1696"/>
        <end position="1717"/>
    </location>
</feature>
<feature type="domain" description="Fibronectin type-III" evidence="22">
    <location>
        <begin position="1224"/>
        <end position="1318"/>
    </location>
</feature>
<dbReference type="FunFam" id="2.60.40.10:FF:000002">
    <property type="entry name" value="Titin a"/>
    <property type="match status" value="1"/>
</dbReference>
<dbReference type="FunFam" id="2.60.40.10:FF:000006">
    <property type="entry name" value="Uncharacterized protein, isoform F"/>
    <property type="match status" value="1"/>
</dbReference>
<keyword evidence="12 18" id="KW-0067">ATP-binding</keyword>
<evidence type="ECO:0000256" key="16">
    <source>
        <dbReference type="ARBA" id="ARBA00047899"/>
    </source>
</evidence>
<feature type="binding site" evidence="18">
    <location>
        <position position="5055"/>
    </location>
    <ligand>
        <name>ATP</name>
        <dbReference type="ChEBI" id="CHEBI:30616"/>
    </ligand>
</feature>
<dbReference type="FunFam" id="3.30.200.20:FF:000249">
    <property type="entry name" value="twitchin isoform X2"/>
    <property type="match status" value="1"/>
</dbReference>
<dbReference type="SUPFAM" id="SSF48726">
    <property type="entry name" value="Immunoglobulin"/>
    <property type="match status" value="22"/>
</dbReference>
<feature type="domain" description="Ig-like" evidence="21">
    <location>
        <begin position="1718"/>
        <end position="1807"/>
    </location>
</feature>
<dbReference type="CDD" id="cd00063">
    <property type="entry name" value="FN3"/>
    <property type="match status" value="33"/>
</dbReference>
<dbReference type="SMART" id="SM00409">
    <property type="entry name" value="IG"/>
    <property type="match status" value="22"/>
</dbReference>
<feature type="domain" description="Ig-like" evidence="21">
    <location>
        <begin position="5781"/>
        <end position="5871"/>
    </location>
</feature>
<feature type="domain" description="Fibronectin type-III" evidence="22">
    <location>
        <begin position="2704"/>
        <end position="2797"/>
    </location>
</feature>
<dbReference type="InterPro" id="IPR007110">
    <property type="entry name" value="Ig-like_dom"/>
</dbReference>
<evidence type="ECO:0000259" key="22">
    <source>
        <dbReference type="PROSITE" id="PS50853"/>
    </source>
</evidence>
<dbReference type="PROSITE" id="PS00107">
    <property type="entry name" value="PROTEIN_KINASE_ATP"/>
    <property type="match status" value="1"/>
</dbReference>
<evidence type="ECO:0000259" key="21">
    <source>
        <dbReference type="PROSITE" id="PS50835"/>
    </source>
</evidence>
<feature type="domain" description="Fibronectin type-III" evidence="22">
    <location>
        <begin position="1324"/>
        <end position="1419"/>
    </location>
</feature>
<evidence type="ECO:0000256" key="13">
    <source>
        <dbReference type="ARBA" id="ARBA00022842"/>
    </source>
</evidence>
<evidence type="ECO:0000256" key="18">
    <source>
        <dbReference type="PROSITE-ProRule" id="PRU10141"/>
    </source>
</evidence>
<keyword evidence="6" id="KW-0808">Transferase</keyword>
<feature type="domain" description="Fibronectin type-III" evidence="22">
    <location>
        <begin position="731"/>
        <end position="829"/>
    </location>
</feature>
<feature type="domain" description="Ig-like" evidence="21">
    <location>
        <begin position="4686"/>
        <end position="4774"/>
    </location>
</feature>
<dbReference type="SMART" id="SM00220">
    <property type="entry name" value="S_TKc"/>
    <property type="match status" value="1"/>
</dbReference>
<evidence type="ECO:0000256" key="11">
    <source>
        <dbReference type="ARBA" id="ARBA00022837"/>
    </source>
</evidence>
<dbReference type="EC" id="2.7.11.1" evidence="3"/>
<feature type="domain" description="Ig-like" evidence="21">
    <location>
        <begin position="4297"/>
        <end position="4385"/>
    </location>
</feature>
<feature type="domain" description="Fibronectin type-III" evidence="22">
    <location>
        <begin position="635"/>
        <end position="728"/>
    </location>
</feature>
<feature type="domain" description="Fibronectin type-III" evidence="22">
    <location>
        <begin position="3301"/>
        <end position="3394"/>
    </location>
</feature>
<feature type="domain" description="Fibronectin type-III" evidence="22">
    <location>
        <begin position="1916"/>
        <end position="2010"/>
    </location>
</feature>
<evidence type="ECO:0000256" key="4">
    <source>
        <dbReference type="ARBA" id="ARBA00022527"/>
    </source>
</evidence>
<feature type="non-terminal residue" evidence="23">
    <location>
        <position position="5971"/>
    </location>
</feature>
<dbReference type="GO" id="GO:0030154">
    <property type="term" value="P:cell differentiation"/>
    <property type="evidence" value="ECO:0007669"/>
    <property type="project" value="UniProtKB-ARBA"/>
</dbReference>
<feature type="domain" description="Ig-like" evidence="21">
    <location>
        <begin position="5349"/>
        <end position="5437"/>
    </location>
</feature>
<name>A0AAV2PL44_MEGNR</name>
<feature type="domain" description="Ig-like" evidence="21">
    <location>
        <begin position="1126"/>
        <end position="1217"/>
    </location>
</feature>
<evidence type="ECO:0000256" key="12">
    <source>
        <dbReference type="ARBA" id="ARBA00022840"/>
    </source>
</evidence>
<dbReference type="Gene3D" id="1.10.510.10">
    <property type="entry name" value="Transferase(Phosphotransferase) domain 1"/>
    <property type="match status" value="1"/>
</dbReference>
<feature type="domain" description="Fibronectin type-III" evidence="22">
    <location>
        <begin position="2212"/>
        <end position="2306"/>
    </location>
</feature>
<feature type="compositionally biased region" description="Polar residues" evidence="19">
    <location>
        <begin position="5646"/>
        <end position="5656"/>
    </location>
</feature>
<comment type="similarity">
    <text evidence="2">Belongs to the protein kinase superfamily. CAMK Ser/Thr protein kinase family.</text>
</comment>
<comment type="catalytic activity">
    <reaction evidence="17">
        <text>L-seryl-[protein] + ATP = O-phospho-L-seryl-[protein] + ADP + H(+)</text>
        <dbReference type="Rhea" id="RHEA:17989"/>
        <dbReference type="Rhea" id="RHEA-COMP:9863"/>
        <dbReference type="Rhea" id="RHEA-COMP:11604"/>
        <dbReference type="ChEBI" id="CHEBI:15378"/>
        <dbReference type="ChEBI" id="CHEBI:29999"/>
        <dbReference type="ChEBI" id="CHEBI:30616"/>
        <dbReference type="ChEBI" id="CHEBI:83421"/>
        <dbReference type="ChEBI" id="CHEBI:456216"/>
        <dbReference type="EC" id="2.7.11.1"/>
    </reaction>
</comment>
<feature type="domain" description="Fibronectin type-III" evidence="22">
    <location>
        <begin position="4586"/>
        <end position="4681"/>
    </location>
</feature>
<dbReference type="FunFam" id="2.60.40.10:FF:001845">
    <property type="entry name" value="Bent, isoform H"/>
    <property type="match status" value="1"/>
</dbReference>
<dbReference type="Proteomes" id="UP001497623">
    <property type="component" value="Unassembled WGS sequence"/>
</dbReference>
<dbReference type="FunFam" id="2.60.40.10:FF:000460">
    <property type="entry name" value="Bent, isoform J"/>
    <property type="match status" value="1"/>
</dbReference>
<keyword evidence="4" id="KW-0723">Serine/threonine-protein kinase</keyword>
<feature type="domain" description="Fibronectin type-III" evidence="22">
    <location>
        <begin position="4877"/>
        <end position="4970"/>
    </location>
</feature>
<dbReference type="FunFam" id="2.60.40.10:FF:000553">
    <property type="entry name" value="Uncharacterized protein, isoform J"/>
    <property type="match status" value="1"/>
</dbReference>
<feature type="region of interest" description="Disordered" evidence="19">
    <location>
        <begin position="5611"/>
        <end position="5673"/>
    </location>
</feature>
<feature type="domain" description="Fibronectin type-III" evidence="22">
    <location>
        <begin position="2803"/>
        <end position="2898"/>
    </location>
</feature>
<feature type="domain" description="Fibronectin type-III" evidence="22">
    <location>
        <begin position="1028"/>
        <end position="1122"/>
    </location>
</feature>
<feature type="domain" description="Fibronectin type-III" evidence="22">
    <location>
        <begin position="3500"/>
        <end position="3595"/>
    </location>
</feature>
<feature type="domain" description="Fibronectin type-III" evidence="22">
    <location>
        <begin position="1814"/>
        <end position="1910"/>
    </location>
</feature>
<dbReference type="PANTHER" id="PTHR14340:SF9">
    <property type="entry name" value="FIBRONECTIN TYPE-III DOMAIN-CONTAINING PROTEIN"/>
    <property type="match status" value="1"/>
</dbReference>
<feature type="region of interest" description="Disordered" evidence="19">
    <location>
        <begin position="2291"/>
        <end position="2311"/>
    </location>
</feature>
<feature type="domain" description="Fibronectin type-III" evidence="22">
    <location>
        <begin position="2111"/>
        <end position="2205"/>
    </location>
</feature>
<gene>
    <name evidence="23" type="ORF">MNOR_LOCUS1553</name>
</gene>
<dbReference type="CDD" id="cd00096">
    <property type="entry name" value="Ig"/>
    <property type="match status" value="1"/>
</dbReference>
<feature type="domain" description="Fibronectin type-III" evidence="22">
    <location>
        <begin position="2408"/>
        <end position="2502"/>
    </location>
</feature>
<dbReference type="GO" id="GO:0004674">
    <property type="term" value="F:protein serine/threonine kinase activity"/>
    <property type="evidence" value="ECO:0007669"/>
    <property type="project" value="UniProtKB-KW"/>
</dbReference>
<feature type="domain" description="Fibronectin type-III" evidence="22">
    <location>
        <begin position="929"/>
        <end position="1022"/>
    </location>
</feature>
<evidence type="ECO:0000313" key="23">
    <source>
        <dbReference type="EMBL" id="CAL4060798.1"/>
    </source>
</evidence>
<feature type="domain" description="Ig-like" evidence="21">
    <location>
        <begin position="3895"/>
        <end position="3988"/>
    </location>
</feature>